<feature type="transmembrane region" description="Helical" evidence="1">
    <location>
        <begin position="21"/>
        <end position="41"/>
    </location>
</feature>
<sequence length="1772" mass="196798">MTAVAPHELKRSRPSRHRDGLVRIAGVTYVAVALLMAIKYMTILHAYVQNDYFWTDFNASGTQTFVADVFNRQLWNTTSGARDLKLFSIDVASEKDYSAPDTLITIQATDTRRIIMEQFNILSVAIAGIRVQPVSQLVYMYTCYCWLDFDHAWEVAHTAARQARCQAKYATNGAVYLEATLRNTDWTKFQIVRGSQFQVAYGSALQESPGGVAWLNQTTTALLKYTIDAEIQYWTQHAITQFTTPWQNNLVGRFDNSFLVRNAFQTFSVPLNRVLSQRTGAWTSHIASGGVWNDFGYASFVNASLVRNASNSFTKLKPPMDRETYTGGYPDTIWIVLFHDVLSPLSSLDLLFVVPPSSFVDVYHAAHTAFIRAIQLQSKLLELYQAFPSTTSFDMVPPTWQGDNVTYFGGNPFCYTGKGQTYPQQSFGFDDACSEPFPQLTLESQAIQIVLALWLQSNALAIEAQEATAVCAMTQHANQPCVNAYRRGQALLDSFLVAMDLSIIIASTIPLLATDLIALNISLMQYANEGGTPTLLLQPLLDKNDSHWSFYGWLHLLDWLQGTREVIAFEGDVDTLVLISKQYLAQSFVADPLQIPTRVSYILWLMIWYMCVVSAVVTTVAFACALFARSELSGLNLCLANPVVGVVWMGRPFMVVRGLTAMAVLSSATIQLERVHDLTFFSTPARPFLDVVVVTGETIWLTFALNDVVSVVANQYAFASSIMTCAFVWLTSLVMELSFPFEPTATCNRTCVSSDMAAQVNCVSGVVEIGSSTRFLQLCLVQCVCMGVSYCIARFLSPAKQGPANAPVIVPAIATHMFSTKSQADGLYYDAYSSVLCGLIPLRLVETPYLFNVVLWVLVEDARFRQPTLRVESNAATTSPTHSIVPSRTQVTQKLRASASVVFLIGSALSSALFFYAIQGQLSNDFMWTGFNTTAMQPFLIDWYNDKMSFAPQTATWSLDGLRNQAFYNESSAQVAVASFYASTLQFELVDLVGIIQGLQMSDACQLPWMATQYCWVDFDHEWEMANSWRRRERCQAMATNGAVYVEAIVRNVNLNRLHACWGDALDIGIYQELRRSTLGQQWMTRLGPSLPPAEERVYWMAKNITQFTVQWQNYMTLGVVETVSVENALGSTYPITLKSSLGAFQLPFQSSMKMYWGWASDLWAISQNNTCVSHRSLVRTSANFANCTPEITLMQNQTIHAPLDAGLTLLRDLVGPFGNIDLVHVPFPPSLLHLRNAFSAVYTTTMLSNISAQVPVAGVSQSLVPRRWLSEYAILRGGNILCPIISGKVSASYGLLGLYRTAAPCETTLSETLTLSLKWSSLALVACGGFQPCPLGSICGFISDFCQNSTRPSQCSKALLAVSMWTTTYIPPASLDSIFQLASQTKIDLTLLAIEVNQFAQKNASSPIELLRMALVASGDASFDLVGWHLFLEWVNGYREVMSLQGDKGTLTVISSMSNYVTSTPNPLEIPHNVSYYCQLCIQYTTTMVFLVTFFALVYAVGSQGYVEGLNMLEVSRVGGIVWVGRPFLFLRSLVAILILATSKVELQLSNSFTHTVTPSASGVQSLSILLAGSETCWLVIVLTDLFLAVTKDLTNKYSLKSSVVATILAIILSLVSPITPGFTVDRTCNIVQIDFQLTCHAGVIRIGSIERTLQLVVMTSAVVFLSFSWEYWRHPTFKLPSHRVSLLLPAGAHYLYNKEPWIFNDILYLDKASAFMGGLISCKFNQAVYVLDIKTWRAHTFDIDRDFDSRLLTANVYDQKRIDHALPMIE</sequence>
<keyword evidence="1" id="KW-0812">Transmembrane</keyword>
<feature type="transmembrane region" description="Helical" evidence="1">
    <location>
        <begin position="1489"/>
        <end position="1508"/>
    </location>
</feature>
<dbReference type="EMBL" id="VJMH01006965">
    <property type="protein sequence ID" value="KAF0686972.1"/>
    <property type="molecule type" value="Genomic_DNA"/>
</dbReference>
<keyword evidence="1" id="KW-0472">Membrane</keyword>
<evidence type="ECO:0000313" key="4">
    <source>
        <dbReference type="Proteomes" id="UP000332933"/>
    </source>
</evidence>
<feature type="transmembrane region" description="Helical" evidence="1">
    <location>
        <begin position="1529"/>
        <end position="1548"/>
    </location>
</feature>
<accession>A0A485LLP3</accession>
<dbReference type="EMBL" id="CAADRA010006991">
    <property type="protein sequence ID" value="VFT97936.1"/>
    <property type="molecule type" value="Genomic_DNA"/>
</dbReference>
<feature type="transmembrane region" description="Helical" evidence="1">
    <location>
        <begin position="717"/>
        <end position="739"/>
    </location>
</feature>
<organism evidence="3 4">
    <name type="scientific">Aphanomyces stellatus</name>
    <dbReference type="NCBI Taxonomy" id="120398"/>
    <lineage>
        <taxon>Eukaryota</taxon>
        <taxon>Sar</taxon>
        <taxon>Stramenopiles</taxon>
        <taxon>Oomycota</taxon>
        <taxon>Saprolegniomycetes</taxon>
        <taxon>Saprolegniales</taxon>
        <taxon>Verrucalvaceae</taxon>
        <taxon>Aphanomyces</taxon>
    </lineage>
</organism>
<evidence type="ECO:0000313" key="2">
    <source>
        <dbReference type="EMBL" id="KAF0686972.1"/>
    </source>
</evidence>
<evidence type="ECO:0000313" key="3">
    <source>
        <dbReference type="EMBL" id="VFT97936.1"/>
    </source>
</evidence>
<feature type="transmembrane region" description="Helical" evidence="1">
    <location>
        <begin position="601"/>
        <end position="628"/>
    </location>
</feature>
<dbReference type="Proteomes" id="UP000332933">
    <property type="component" value="Unassembled WGS sequence"/>
</dbReference>
<evidence type="ECO:0000256" key="1">
    <source>
        <dbReference type="SAM" id="Phobius"/>
    </source>
</evidence>
<reference evidence="3 4" key="1">
    <citation type="submission" date="2019-03" db="EMBL/GenBank/DDBJ databases">
        <authorList>
            <person name="Gaulin E."/>
            <person name="Dumas B."/>
        </authorList>
    </citation>
    <scope>NUCLEOTIDE SEQUENCE [LARGE SCALE GENOMIC DNA]</scope>
    <source>
        <strain evidence="3">CBS 568.67</strain>
    </source>
</reference>
<proteinExistence type="predicted"/>
<protein>
    <submittedName>
        <fullName evidence="3">Aste57867_21264 protein</fullName>
    </submittedName>
</protein>
<reference evidence="2" key="2">
    <citation type="submission" date="2019-06" db="EMBL/GenBank/DDBJ databases">
        <title>Genomics analysis of Aphanomyces spp. identifies a new class of oomycete effector associated with host adaptation.</title>
        <authorList>
            <person name="Gaulin E."/>
        </authorList>
    </citation>
    <scope>NUCLEOTIDE SEQUENCE</scope>
    <source>
        <strain evidence="2">CBS 578.67</strain>
    </source>
</reference>
<name>A0A485LLP3_9STRA</name>
<keyword evidence="4" id="KW-1185">Reference proteome</keyword>
<feature type="transmembrane region" description="Helical" evidence="1">
    <location>
        <begin position="1568"/>
        <end position="1591"/>
    </location>
</feature>
<dbReference type="OrthoDB" id="78891at2759"/>
<keyword evidence="1" id="KW-1133">Transmembrane helix</keyword>
<gene>
    <name evidence="3" type="primary">Aste57867_21264</name>
    <name evidence="2" type="ORF">As57867_021195</name>
    <name evidence="3" type="ORF">ASTE57867_21264</name>
</gene>
<feature type="transmembrane region" description="Helical" evidence="1">
    <location>
        <begin position="897"/>
        <end position="918"/>
    </location>
</feature>
<feature type="transmembrane region" description="Helical" evidence="1">
    <location>
        <begin position="1603"/>
        <end position="1621"/>
    </location>
</feature>